<dbReference type="PANTHER" id="PTHR16469:SF51">
    <property type="entry name" value="TRANSCRIPTION FACTOR TAU 55 KDA SUBUNIT"/>
    <property type="match status" value="1"/>
</dbReference>
<dbReference type="Pfam" id="PF00300">
    <property type="entry name" value="His_Phos_1"/>
    <property type="match status" value="1"/>
</dbReference>
<comment type="caution">
    <text evidence="1">The sequence shown here is derived from an EMBL/GenBank/DDBJ whole genome shotgun (WGS) entry which is preliminary data.</text>
</comment>
<dbReference type="OrthoDB" id="9782128at2"/>
<dbReference type="RefSeq" id="WP_124154290.1">
    <property type="nucleotide sequence ID" value="NZ_CAWOLW010000057.1"/>
</dbReference>
<dbReference type="CDD" id="cd07067">
    <property type="entry name" value="HP_PGM_like"/>
    <property type="match status" value="1"/>
</dbReference>
<dbReference type="AlphaFoldDB" id="A0A3N6QS55"/>
<organism evidence="1 2">
    <name type="scientific">Okeania hirsuta</name>
    <dbReference type="NCBI Taxonomy" id="1458930"/>
    <lineage>
        <taxon>Bacteria</taxon>
        <taxon>Bacillati</taxon>
        <taxon>Cyanobacteriota</taxon>
        <taxon>Cyanophyceae</taxon>
        <taxon>Oscillatoriophycideae</taxon>
        <taxon>Oscillatoriales</taxon>
        <taxon>Microcoleaceae</taxon>
        <taxon>Okeania</taxon>
    </lineage>
</organism>
<dbReference type="SMART" id="SM00855">
    <property type="entry name" value="PGAM"/>
    <property type="match status" value="1"/>
</dbReference>
<protein>
    <submittedName>
        <fullName evidence="1">Histidine phosphatase family protein</fullName>
    </submittedName>
</protein>
<dbReference type="SUPFAM" id="SSF53254">
    <property type="entry name" value="Phosphoglycerate mutase-like"/>
    <property type="match status" value="1"/>
</dbReference>
<dbReference type="InterPro" id="IPR051710">
    <property type="entry name" value="Phosphatase_SH3-domain"/>
</dbReference>
<dbReference type="InterPro" id="IPR029033">
    <property type="entry name" value="His_PPase_superfam"/>
</dbReference>
<dbReference type="InterPro" id="IPR013078">
    <property type="entry name" value="His_Pase_superF_clade-1"/>
</dbReference>
<reference evidence="1 2" key="1">
    <citation type="journal article" date="2018" name="ACS Chem. Biol.">
        <title>Ketoreductase domain dysfunction expands chemodiversity: malyngamide biosynthesis in the cyanobacterium Okeania hirsuta.</title>
        <authorList>
            <person name="Moss N.A."/>
            <person name="Leao T."/>
            <person name="Rankin M."/>
            <person name="McCullough T.M."/>
            <person name="Qu P."/>
            <person name="Korobeynikov A."/>
            <person name="Smith J.L."/>
            <person name="Gerwick L."/>
            <person name="Gerwick W.H."/>
        </authorList>
    </citation>
    <scope>NUCLEOTIDE SEQUENCE [LARGE SCALE GENOMIC DNA]</scope>
    <source>
        <strain evidence="1 2">PAB10Feb10-1</strain>
    </source>
</reference>
<evidence type="ECO:0000313" key="2">
    <source>
        <dbReference type="Proteomes" id="UP000269154"/>
    </source>
</evidence>
<dbReference type="Gene3D" id="3.40.50.1240">
    <property type="entry name" value="Phosphoglycerate mutase-like"/>
    <property type="match status" value="1"/>
</dbReference>
<keyword evidence="2" id="KW-1185">Reference proteome</keyword>
<dbReference type="EMBL" id="RCBY01000015">
    <property type="protein sequence ID" value="RQH52804.1"/>
    <property type="molecule type" value="Genomic_DNA"/>
</dbReference>
<evidence type="ECO:0000313" key="1">
    <source>
        <dbReference type="EMBL" id="RQH52804.1"/>
    </source>
</evidence>
<dbReference type="PANTHER" id="PTHR16469">
    <property type="entry name" value="UBIQUITIN-ASSOCIATED AND SH3 DOMAIN-CONTAINING BA-RELATED"/>
    <property type="match status" value="1"/>
</dbReference>
<accession>A0A3N6QS55</accession>
<proteinExistence type="predicted"/>
<name>A0A3N6QS55_9CYAN</name>
<sequence length="215" mass="24206">MFQQTVWIARHGNRIDFVNPEWFNTAERPYDPHLSDDGVIQAKQLANRLVGENITQIFSSPFLRTVQTANEVAEVLDLPIKLDWGLCEWLNPEWMPAMPETLSLEIMAKAYKRIDLSYNAGTPQYPETWEACMKRTGETSQGLVAQFPTENILLLGHGASVIGTAAGLVGEIAKMEIKASVCCLVKIVREKQQWVMELSGDTSHLDNIETNVRFV</sequence>
<dbReference type="Proteomes" id="UP000269154">
    <property type="component" value="Unassembled WGS sequence"/>
</dbReference>
<gene>
    <name evidence="1" type="ORF">D5R40_04705</name>
</gene>